<keyword evidence="3" id="KW-1185">Reference proteome</keyword>
<evidence type="ECO:0000313" key="3">
    <source>
        <dbReference type="Proteomes" id="UP001480595"/>
    </source>
</evidence>
<dbReference type="RefSeq" id="XP_066714976.1">
    <property type="nucleotide sequence ID" value="XM_066859489.1"/>
</dbReference>
<protein>
    <submittedName>
        <fullName evidence="2">Uncharacterized protein</fullName>
    </submittedName>
</protein>
<reference evidence="2 3" key="1">
    <citation type="submission" date="2023-01" db="EMBL/GenBank/DDBJ databases">
        <title>Analysis of 21 Apiospora genomes using comparative genomics revels a genus with tremendous synthesis potential of carbohydrate active enzymes and secondary metabolites.</title>
        <authorList>
            <person name="Sorensen T."/>
        </authorList>
    </citation>
    <scope>NUCLEOTIDE SEQUENCE [LARGE SCALE GENOMIC DNA]</scope>
    <source>
        <strain evidence="2 3">CBS 135458</strain>
    </source>
</reference>
<dbReference type="EMBL" id="JAQQWL010000008">
    <property type="protein sequence ID" value="KAK8061714.1"/>
    <property type="molecule type" value="Genomic_DNA"/>
</dbReference>
<comment type="caution">
    <text evidence="2">The sequence shown here is derived from an EMBL/GenBank/DDBJ whole genome shotgun (WGS) entry which is preliminary data.</text>
</comment>
<sequence length="95" mass="10755">MKSTAYTTLNDANNQIILDAIKNELKEGVQEDQKIMPPGTMMDYDQLVLGVIRKVFGENLRLFKGPEDTAEDTPGKTKKVREDSPIVDELMKKQE</sequence>
<accession>A0ABR1UV46</accession>
<evidence type="ECO:0000256" key="1">
    <source>
        <dbReference type="SAM" id="MobiDB-lite"/>
    </source>
</evidence>
<proteinExistence type="predicted"/>
<dbReference type="Proteomes" id="UP001480595">
    <property type="component" value="Unassembled WGS sequence"/>
</dbReference>
<organism evidence="2 3">
    <name type="scientific">Apiospora phragmitis</name>
    <dbReference type="NCBI Taxonomy" id="2905665"/>
    <lineage>
        <taxon>Eukaryota</taxon>
        <taxon>Fungi</taxon>
        <taxon>Dikarya</taxon>
        <taxon>Ascomycota</taxon>
        <taxon>Pezizomycotina</taxon>
        <taxon>Sordariomycetes</taxon>
        <taxon>Xylariomycetidae</taxon>
        <taxon>Amphisphaeriales</taxon>
        <taxon>Apiosporaceae</taxon>
        <taxon>Apiospora</taxon>
    </lineage>
</organism>
<evidence type="ECO:0000313" key="2">
    <source>
        <dbReference type="EMBL" id="KAK8061714.1"/>
    </source>
</evidence>
<gene>
    <name evidence="2" type="ORF">PG994_008080</name>
</gene>
<feature type="compositionally biased region" description="Basic and acidic residues" evidence="1">
    <location>
        <begin position="80"/>
        <end position="95"/>
    </location>
</feature>
<feature type="region of interest" description="Disordered" evidence="1">
    <location>
        <begin position="65"/>
        <end position="95"/>
    </location>
</feature>
<name>A0ABR1UV46_9PEZI</name>
<dbReference type="GeneID" id="92092552"/>